<dbReference type="PATRIC" id="fig|1107882.3.peg.2861"/>
<feature type="domain" description="Translocation and assembly module TamB C-terminal" evidence="5">
    <location>
        <begin position="4"/>
        <end position="96"/>
    </location>
</feature>
<feature type="non-terminal residue" evidence="6">
    <location>
        <position position="1"/>
    </location>
</feature>
<evidence type="ECO:0000256" key="3">
    <source>
        <dbReference type="ARBA" id="ARBA00022989"/>
    </source>
</evidence>
<keyword evidence="7" id="KW-1185">Reference proteome</keyword>
<evidence type="ECO:0000256" key="1">
    <source>
        <dbReference type="ARBA" id="ARBA00004167"/>
    </source>
</evidence>
<comment type="subcellular location">
    <subcellularLocation>
        <location evidence="1">Membrane</location>
        <topology evidence="1">Single-pass membrane protein</topology>
    </subcellularLocation>
</comment>
<evidence type="ECO:0000313" key="6">
    <source>
        <dbReference type="EMBL" id="EHK56502.1"/>
    </source>
</evidence>
<dbReference type="Pfam" id="PF04357">
    <property type="entry name" value="TamB"/>
    <property type="match status" value="1"/>
</dbReference>
<dbReference type="GO" id="GO:0009306">
    <property type="term" value="P:protein secretion"/>
    <property type="evidence" value="ECO:0007669"/>
    <property type="project" value="InterPro"/>
</dbReference>
<proteinExistence type="predicted"/>
<dbReference type="AlphaFoldDB" id="H0HRZ8"/>
<evidence type="ECO:0000313" key="7">
    <source>
        <dbReference type="Proteomes" id="UP000003250"/>
    </source>
</evidence>
<dbReference type="OrthoDB" id="7784409at2"/>
<dbReference type="RefSeq" id="WP_008836558.1">
    <property type="nucleotide sequence ID" value="NZ_AHAM01000120.1"/>
</dbReference>
<name>H0HRZ8_9HYPH</name>
<sequence>AAPAAELAGGGNTSLLGSLRSATGLDDLDIVTDAEGNAAVRAGRYIQENIYLGVEAGAGGSTRATINLDITDNLKARGSVGTGGDTGAGIFYEKDY</sequence>
<evidence type="ECO:0000256" key="2">
    <source>
        <dbReference type="ARBA" id="ARBA00022692"/>
    </source>
</evidence>
<keyword evidence="4" id="KW-0472">Membrane</keyword>
<protein>
    <submittedName>
        <fullName evidence="6">Gramicidin S biosynthesis GRST protein</fullName>
    </submittedName>
</protein>
<dbReference type="Proteomes" id="UP000003250">
    <property type="component" value="Unassembled WGS sequence"/>
</dbReference>
<keyword evidence="3" id="KW-1133">Transmembrane helix</keyword>
<accession>H0HRZ8</accession>
<keyword evidence="2" id="KW-0812">Transmembrane</keyword>
<evidence type="ECO:0000256" key="4">
    <source>
        <dbReference type="ARBA" id="ARBA00023136"/>
    </source>
</evidence>
<evidence type="ECO:0000259" key="5">
    <source>
        <dbReference type="Pfam" id="PF04357"/>
    </source>
</evidence>
<dbReference type="InterPro" id="IPR007452">
    <property type="entry name" value="TamB_C"/>
</dbReference>
<organism evidence="6 7">
    <name type="scientific">Mesorhizobium alhagi CCNWXJ12-2</name>
    <dbReference type="NCBI Taxonomy" id="1107882"/>
    <lineage>
        <taxon>Bacteria</taxon>
        <taxon>Pseudomonadati</taxon>
        <taxon>Pseudomonadota</taxon>
        <taxon>Alphaproteobacteria</taxon>
        <taxon>Hyphomicrobiales</taxon>
        <taxon>Phyllobacteriaceae</taxon>
        <taxon>Allomesorhizobium</taxon>
    </lineage>
</organism>
<dbReference type="GO" id="GO:0005886">
    <property type="term" value="C:plasma membrane"/>
    <property type="evidence" value="ECO:0007669"/>
    <property type="project" value="InterPro"/>
</dbReference>
<dbReference type="EMBL" id="AHAM01000120">
    <property type="protein sequence ID" value="EHK56502.1"/>
    <property type="molecule type" value="Genomic_DNA"/>
</dbReference>
<gene>
    <name evidence="6" type="ORF">MAXJ12_14680</name>
</gene>
<reference evidence="6 7" key="1">
    <citation type="journal article" date="2012" name="J. Bacteriol.">
        <title>Draft Genome Sequence of Mesorhizobium alhagi CCNWXJ12-2T, a Novel Salt-Resistant Species Isolated from the Desert of Northwestern China.</title>
        <authorList>
            <person name="Zhou M."/>
            <person name="Chen W."/>
            <person name="Chen H."/>
            <person name="Wei G."/>
        </authorList>
    </citation>
    <scope>NUCLEOTIDE SEQUENCE [LARGE SCALE GENOMIC DNA]</scope>
    <source>
        <strain evidence="6 7">CCNWXJ12-2</strain>
    </source>
</reference>